<name>A0A7Y3WDB5_9HYPH</name>
<evidence type="ECO:0000259" key="6">
    <source>
        <dbReference type="SMART" id="SM00849"/>
    </source>
</evidence>
<dbReference type="RefSeq" id="WP_168317148.1">
    <property type="nucleotide sequence ID" value="NZ_JABFCN010000011.1"/>
</dbReference>
<keyword evidence="5" id="KW-0862">Zinc</keyword>
<dbReference type="CDD" id="cd07729">
    <property type="entry name" value="AHL_lactonase_MBL-fold"/>
    <property type="match status" value="1"/>
</dbReference>
<reference evidence="7 8" key="1">
    <citation type="submission" date="2020-02" db="EMBL/GenBank/DDBJ databases">
        <authorList>
            <person name="Sun Q."/>
        </authorList>
    </citation>
    <scope>NUCLEOTIDE SEQUENCE [LARGE SCALE GENOMIC DNA]</scope>
    <source>
        <strain evidence="7 8">CCBAU 03386</strain>
    </source>
</reference>
<evidence type="ECO:0000256" key="3">
    <source>
        <dbReference type="ARBA" id="ARBA00022723"/>
    </source>
</evidence>
<dbReference type="InterPro" id="IPR001279">
    <property type="entry name" value="Metallo-B-lactamas"/>
</dbReference>
<dbReference type="Pfam" id="PF00753">
    <property type="entry name" value="Lactamase_B"/>
    <property type="match status" value="1"/>
</dbReference>
<dbReference type="PANTHER" id="PTHR42978">
    <property type="entry name" value="QUORUM-QUENCHING LACTONASE YTNP-RELATED-RELATED"/>
    <property type="match status" value="1"/>
</dbReference>
<organism evidence="7 8">
    <name type="scientific">Rhizobium sophorae</name>
    <dbReference type="NCBI Taxonomy" id="1535242"/>
    <lineage>
        <taxon>Bacteria</taxon>
        <taxon>Pseudomonadati</taxon>
        <taxon>Pseudomonadota</taxon>
        <taxon>Alphaproteobacteria</taxon>
        <taxon>Hyphomicrobiales</taxon>
        <taxon>Rhizobiaceae</taxon>
        <taxon>Rhizobium/Agrobacterium group</taxon>
        <taxon>Rhizobium</taxon>
    </lineage>
</organism>
<keyword evidence="3" id="KW-0479">Metal-binding</keyword>
<dbReference type="GO" id="GO:0016787">
    <property type="term" value="F:hydrolase activity"/>
    <property type="evidence" value="ECO:0007669"/>
    <property type="project" value="UniProtKB-KW"/>
</dbReference>
<proteinExistence type="inferred from homology"/>
<dbReference type="EMBL" id="JABFCN010000011">
    <property type="protein sequence ID" value="NNU36280.1"/>
    <property type="molecule type" value="Genomic_DNA"/>
</dbReference>
<feature type="domain" description="Metallo-beta-lactamase" evidence="6">
    <location>
        <begin position="36"/>
        <end position="254"/>
    </location>
</feature>
<dbReference type="Proteomes" id="UP000519972">
    <property type="component" value="Unassembled WGS sequence"/>
</dbReference>
<keyword evidence="8" id="KW-1185">Reference proteome</keyword>
<gene>
    <name evidence="7" type="ORF">G9X64_07255</name>
</gene>
<comment type="caution">
    <text evidence="7">The sequence shown here is derived from an EMBL/GenBank/DDBJ whole genome shotgun (WGS) entry which is preliminary data.</text>
</comment>
<dbReference type="SMART" id="SM00849">
    <property type="entry name" value="Lactamase_B"/>
    <property type="match status" value="1"/>
</dbReference>
<comment type="similarity">
    <text evidence="2">Belongs to the metallo-beta-lactamase superfamily.</text>
</comment>
<dbReference type="AlphaFoldDB" id="A0A7Y3WDB5"/>
<dbReference type="Gene3D" id="3.60.15.10">
    <property type="entry name" value="Ribonuclease Z/Hydroxyacylglutathione hydrolase-like"/>
    <property type="match status" value="1"/>
</dbReference>
<dbReference type="PANTHER" id="PTHR42978:SF7">
    <property type="entry name" value="METALLO-HYDROLASE RV2300C-RELATED"/>
    <property type="match status" value="1"/>
</dbReference>
<dbReference type="InterPro" id="IPR036866">
    <property type="entry name" value="RibonucZ/Hydroxyglut_hydro"/>
</dbReference>
<sequence>MMSNHWEVHVIEFARSKDQPLIDLVNGAPPSTVLDLPFGFVLAQNGGKNVLIDTGFLNEGSGAEFSRKFGIPEWISPVRMLEELGVKAEDVTDIVLSHAHFDHMGSISAFPKARIFIQKREWLSWNEAMALPPQYGFLTAIINPDNIRSAFDAAVQHRLTLVDGDKDNILPGIHVRLGEGHTLGQQFVIVETARGRLLAAGDCIYSKLNLTGHRHDGVFAPLNNGIGSIWKQLETMDRINEEIAGDMSRLIMMHDNDRWAHLPLVKEIEGFKILKAS</sequence>
<accession>A0A7Y3WDB5</accession>
<evidence type="ECO:0000256" key="1">
    <source>
        <dbReference type="ARBA" id="ARBA00001947"/>
    </source>
</evidence>
<evidence type="ECO:0000313" key="8">
    <source>
        <dbReference type="Proteomes" id="UP000519972"/>
    </source>
</evidence>
<dbReference type="GO" id="GO:0046872">
    <property type="term" value="F:metal ion binding"/>
    <property type="evidence" value="ECO:0007669"/>
    <property type="project" value="UniProtKB-KW"/>
</dbReference>
<protein>
    <submittedName>
        <fullName evidence="7">N-acyl homoserine lactonase family protein</fullName>
    </submittedName>
</protein>
<dbReference type="InterPro" id="IPR051013">
    <property type="entry name" value="MBL_superfamily_lactonases"/>
</dbReference>
<comment type="cofactor">
    <cofactor evidence="1">
        <name>Zn(2+)</name>
        <dbReference type="ChEBI" id="CHEBI:29105"/>
    </cofactor>
</comment>
<evidence type="ECO:0000256" key="2">
    <source>
        <dbReference type="ARBA" id="ARBA00007749"/>
    </source>
</evidence>
<evidence type="ECO:0000313" key="7">
    <source>
        <dbReference type="EMBL" id="NNU36280.1"/>
    </source>
</evidence>
<evidence type="ECO:0000256" key="4">
    <source>
        <dbReference type="ARBA" id="ARBA00022801"/>
    </source>
</evidence>
<evidence type="ECO:0000256" key="5">
    <source>
        <dbReference type="ARBA" id="ARBA00022833"/>
    </source>
</evidence>
<dbReference type="SUPFAM" id="SSF56281">
    <property type="entry name" value="Metallo-hydrolase/oxidoreductase"/>
    <property type="match status" value="1"/>
</dbReference>
<keyword evidence="4" id="KW-0378">Hydrolase</keyword>